<feature type="region of interest" description="Disordered" evidence="1">
    <location>
        <begin position="156"/>
        <end position="181"/>
    </location>
</feature>
<name>A0A0F0KTN6_9MICO</name>
<proteinExistence type="predicted"/>
<protein>
    <submittedName>
        <fullName evidence="2">Pyridoxamine 5'-phosphate oxidase</fullName>
    </submittedName>
</protein>
<dbReference type="Proteomes" id="UP000033725">
    <property type="component" value="Unassembled WGS sequence"/>
</dbReference>
<dbReference type="InterPro" id="IPR024747">
    <property type="entry name" value="Pyridox_Oxase-rel"/>
</dbReference>
<feature type="compositionally biased region" description="Basic and acidic residues" evidence="1">
    <location>
        <begin position="157"/>
        <end position="168"/>
    </location>
</feature>
<organism evidence="2 3">
    <name type="scientific">Microbacterium oxydans</name>
    <dbReference type="NCBI Taxonomy" id="82380"/>
    <lineage>
        <taxon>Bacteria</taxon>
        <taxon>Bacillati</taxon>
        <taxon>Actinomycetota</taxon>
        <taxon>Actinomycetes</taxon>
        <taxon>Micrococcales</taxon>
        <taxon>Microbacteriaceae</taxon>
        <taxon>Microbacterium</taxon>
    </lineage>
</organism>
<dbReference type="SUPFAM" id="SSF50475">
    <property type="entry name" value="FMN-binding split barrel"/>
    <property type="match status" value="1"/>
</dbReference>
<dbReference type="Pfam" id="PF12900">
    <property type="entry name" value="Pyridox_ox_2"/>
    <property type="match status" value="1"/>
</dbReference>
<dbReference type="OrthoDB" id="7062584at2"/>
<dbReference type="EMBL" id="JYIV01000023">
    <property type="protein sequence ID" value="KJL23485.1"/>
    <property type="molecule type" value="Genomic_DNA"/>
</dbReference>
<dbReference type="PATRIC" id="fig|82380.10.peg.1579"/>
<dbReference type="AlphaFoldDB" id="A0A0F0KTN6"/>
<dbReference type="RefSeq" id="WP_045263471.1">
    <property type="nucleotide sequence ID" value="NZ_JYIV01000023.1"/>
</dbReference>
<accession>A0A0F0KTN6</accession>
<evidence type="ECO:0000313" key="2">
    <source>
        <dbReference type="EMBL" id="KJL23485.1"/>
    </source>
</evidence>
<feature type="compositionally biased region" description="Pro residues" evidence="1">
    <location>
        <begin position="170"/>
        <end position="181"/>
    </location>
</feature>
<reference evidence="2 3" key="1">
    <citation type="submission" date="2015-02" db="EMBL/GenBank/DDBJ databases">
        <title>Draft genome sequences of ten Microbacterium spp. with emphasis on heavy metal contaminated environments.</title>
        <authorList>
            <person name="Corretto E."/>
        </authorList>
    </citation>
    <scope>NUCLEOTIDE SEQUENCE [LARGE SCALE GENOMIC DNA]</scope>
    <source>
        <strain evidence="2 3">BEL163</strain>
    </source>
</reference>
<sequence>MTARSEDSQPGLRPVELGEADCWELFRTTQLCRLAFTGADGFPDIRPVNHLAVDRSIYIRSAVDSKFLAVASQSRVAVEVDGVNDADFWSVVVRGVVEQVTSETELHRVGVEHFKSWTAMPKLFVLKVTASEITGRRFPKITRPTPPVYAVPVTETARSRHQELRGERPAPIPHFQPPPQS</sequence>
<evidence type="ECO:0000313" key="3">
    <source>
        <dbReference type="Proteomes" id="UP000033725"/>
    </source>
</evidence>
<evidence type="ECO:0000256" key="1">
    <source>
        <dbReference type="SAM" id="MobiDB-lite"/>
    </source>
</evidence>
<dbReference type="Gene3D" id="2.30.110.10">
    <property type="entry name" value="Electron Transport, Fmn-binding Protein, Chain A"/>
    <property type="match status" value="1"/>
</dbReference>
<comment type="caution">
    <text evidence="2">The sequence shown here is derived from an EMBL/GenBank/DDBJ whole genome shotgun (WGS) entry which is preliminary data.</text>
</comment>
<gene>
    <name evidence="2" type="ORF">RN51_01571</name>
</gene>
<dbReference type="InterPro" id="IPR012349">
    <property type="entry name" value="Split_barrel_FMN-bd"/>
</dbReference>